<evidence type="ECO:0000259" key="1">
    <source>
        <dbReference type="Pfam" id="PF01977"/>
    </source>
</evidence>
<dbReference type="InterPro" id="IPR002830">
    <property type="entry name" value="UbiD"/>
</dbReference>
<dbReference type="RefSeq" id="WP_188530804.1">
    <property type="nucleotide sequence ID" value="NZ_BMGR01000005.1"/>
</dbReference>
<gene>
    <name evidence="4" type="ORF">GCM10010916_18840</name>
</gene>
<dbReference type="InterPro" id="IPR049381">
    <property type="entry name" value="UbiD-like_C"/>
</dbReference>
<dbReference type="EMBL" id="BMGR01000005">
    <property type="protein sequence ID" value="GGG01909.1"/>
    <property type="molecule type" value="Genomic_DNA"/>
</dbReference>
<dbReference type="GO" id="GO:0033494">
    <property type="term" value="P:ferulate metabolic process"/>
    <property type="evidence" value="ECO:0007669"/>
    <property type="project" value="TreeGrafter"/>
</dbReference>
<evidence type="ECO:0000259" key="2">
    <source>
        <dbReference type="Pfam" id="PF20695"/>
    </source>
</evidence>
<dbReference type="Pfam" id="PF20696">
    <property type="entry name" value="UbiD_C"/>
    <property type="match status" value="1"/>
</dbReference>
<dbReference type="PANTHER" id="PTHR30108">
    <property type="entry name" value="3-OCTAPRENYL-4-HYDROXYBENZOATE CARBOXY-LYASE-RELATED"/>
    <property type="match status" value="1"/>
</dbReference>
<feature type="domain" description="3-octaprenyl-4-hydroxybenzoate carboxy-lyase-like C-terminal" evidence="3">
    <location>
        <begin position="338"/>
        <end position="441"/>
    </location>
</feature>
<evidence type="ECO:0000313" key="4">
    <source>
        <dbReference type="EMBL" id="GGG01909.1"/>
    </source>
</evidence>
<dbReference type="InterPro" id="IPR049383">
    <property type="entry name" value="UbiD-like_N"/>
</dbReference>
<evidence type="ECO:0000313" key="5">
    <source>
        <dbReference type="Proteomes" id="UP000644756"/>
    </source>
</evidence>
<comment type="caution">
    <text evidence="4">The sequence shown here is derived from an EMBL/GenBank/DDBJ whole genome shotgun (WGS) entry which is preliminary data.</text>
</comment>
<dbReference type="Gene3D" id="3.40.1670.10">
    <property type="entry name" value="UbiD C-terminal domain-like"/>
    <property type="match status" value="1"/>
</dbReference>
<dbReference type="SUPFAM" id="SSF143968">
    <property type="entry name" value="UbiD C-terminal domain-like"/>
    <property type="match status" value="1"/>
</dbReference>
<protein>
    <submittedName>
        <fullName evidence="4">Decarboxylase UbiD</fullName>
    </submittedName>
</protein>
<dbReference type="Pfam" id="PF01977">
    <property type="entry name" value="UbiD"/>
    <property type="match status" value="1"/>
</dbReference>
<name>A0A917FTJ5_9BACL</name>
<sequence>MSEVSYNDLREYIDACKAIDDWREIRDADWKEEIGALTEAAAELIPDPPMLMFDKIKDYPEGMRVVSLLLASPKRAALSLGLPLDKSKLELVRLAARKIKEVKAIPPMEVPHGPVMENVMTGEDVDILRFPVPLYHKLDGGRYIGTGDSVINRDPESGYVNMGTYRIQVHERNLLGLWMSPGQQGRQICQKYWDQGKSCPIAATFGGDPLTFMASHSRRPWGTSELEFVGGLRGRPLEVIKGPITGLPIPAYAEIAIEGEVPPPGIESHPEGPFGEWPGYYSGGTAGTGELQPVIRIKAIYHRNHPIILSEAPLWPGAPKYGLPIGSGVLWDQLEGAGIQDITGVYNHDRYFIVIAIRQRYAGHAKQAGLAALGCAEAARHGRYIVIVDEDIDPSSMKEVLWAMTTRVDPATDIEIVDGCLSTPIDPVMPPEKRESRDHTSSRAIFYAVRPFAWRDKFPKSSRTEKALLREVKEKYKSVLSFPSS</sequence>
<feature type="domain" description="3-octaprenyl-4-hydroxybenzoate carboxy-lyase-like Rift-related" evidence="1">
    <location>
        <begin position="112"/>
        <end position="309"/>
    </location>
</feature>
<proteinExistence type="predicted"/>
<dbReference type="InterPro" id="IPR048304">
    <property type="entry name" value="UbiD_Rift_dom"/>
</dbReference>
<dbReference type="PANTHER" id="PTHR30108:SF17">
    <property type="entry name" value="FERULIC ACID DECARBOXYLASE 1"/>
    <property type="match status" value="1"/>
</dbReference>
<reference evidence="4" key="2">
    <citation type="submission" date="2020-09" db="EMBL/GenBank/DDBJ databases">
        <authorList>
            <person name="Sun Q."/>
            <person name="Zhou Y."/>
        </authorList>
    </citation>
    <scope>NUCLEOTIDE SEQUENCE</scope>
    <source>
        <strain evidence="4">CGMCC 1.12987</strain>
    </source>
</reference>
<dbReference type="Proteomes" id="UP000644756">
    <property type="component" value="Unassembled WGS sequence"/>
</dbReference>
<reference evidence="4" key="1">
    <citation type="journal article" date="2014" name="Int. J. Syst. Evol. Microbiol.">
        <title>Complete genome sequence of Corynebacterium casei LMG S-19264T (=DSM 44701T), isolated from a smear-ripened cheese.</title>
        <authorList>
            <consortium name="US DOE Joint Genome Institute (JGI-PGF)"/>
            <person name="Walter F."/>
            <person name="Albersmeier A."/>
            <person name="Kalinowski J."/>
            <person name="Ruckert C."/>
        </authorList>
    </citation>
    <scope>NUCLEOTIDE SEQUENCE</scope>
    <source>
        <strain evidence="4">CGMCC 1.12987</strain>
    </source>
</reference>
<dbReference type="GO" id="GO:0046281">
    <property type="term" value="P:cinnamic acid catabolic process"/>
    <property type="evidence" value="ECO:0007669"/>
    <property type="project" value="TreeGrafter"/>
</dbReference>
<accession>A0A917FTJ5</accession>
<keyword evidence="5" id="KW-1185">Reference proteome</keyword>
<dbReference type="Pfam" id="PF20695">
    <property type="entry name" value="UbiD_N"/>
    <property type="match status" value="1"/>
</dbReference>
<organism evidence="4 5">
    <name type="scientific">Paenibacillus abyssi</name>
    <dbReference type="NCBI Taxonomy" id="1340531"/>
    <lineage>
        <taxon>Bacteria</taxon>
        <taxon>Bacillati</taxon>
        <taxon>Bacillota</taxon>
        <taxon>Bacilli</taxon>
        <taxon>Bacillales</taxon>
        <taxon>Paenibacillaceae</taxon>
        <taxon>Paenibacillus</taxon>
    </lineage>
</organism>
<dbReference type="GO" id="GO:0016831">
    <property type="term" value="F:carboxy-lyase activity"/>
    <property type="evidence" value="ECO:0007669"/>
    <property type="project" value="InterPro"/>
</dbReference>
<dbReference type="GO" id="GO:0005737">
    <property type="term" value="C:cytoplasm"/>
    <property type="evidence" value="ECO:0007669"/>
    <property type="project" value="TreeGrafter"/>
</dbReference>
<dbReference type="AlphaFoldDB" id="A0A917FTJ5"/>
<feature type="domain" description="3-octaprenyl-4-hydroxybenzoate carboxy-lyase-like N-terminal" evidence="2">
    <location>
        <begin position="13"/>
        <end position="87"/>
    </location>
</feature>
<dbReference type="SUPFAM" id="SSF50475">
    <property type="entry name" value="FMN-binding split barrel"/>
    <property type="match status" value="1"/>
</dbReference>
<evidence type="ECO:0000259" key="3">
    <source>
        <dbReference type="Pfam" id="PF20696"/>
    </source>
</evidence>